<dbReference type="GO" id="GO:0016567">
    <property type="term" value="P:protein ubiquitination"/>
    <property type="evidence" value="ECO:0007669"/>
    <property type="project" value="TreeGrafter"/>
</dbReference>
<dbReference type="SMART" id="SM00466">
    <property type="entry name" value="SRA"/>
    <property type="match status" value="1"/>
</dbReference>
<gene>
    <name evidence="5" type="ORF">NA57DRAFT_73951</name>
</gene>
<dbReference type="PROSITE" id="PS51015">
    <property type="entry name" value="YDG"/>
    <property type="match status" value="1"/>
</dbReference>
<dbReference type="InterPro" id="IPR036987">
    <property type="entry name" value="SRA-YDG_sf"/>
</dbReference>
<organism evidence="5 6">
    <name type="scientific">Rhizodiscina lignyota</name>
    <dbReference type="NCBI Taxonomy" id="1504668"/>
    <lineage>
        <taxon>Eukaryota</taxon>
        <taxon>Fungi</taxon>
        <taxon>Dikarya</taxon>
        <taxon>Ascomycota</taxon>
        <taxon>Pezizomycotina</taxon>
        <taxon>Dothideomycetes</taxon>
        <taxon>Pleosporomycetidae</taxon>
        <taxon>Aulographales</taxon>
        <taxon>Rhizodiscinaceae</taxon>
        <taxon>Rhizodiscina</taxon>
    </lineage>
</organism>
<dbReference type="OrthoDB" id="2270193at2759"/>
<dbReference type="EMBL" id="ML978124">
    <property type="protein sequence ID" value="KAF2100341.1"/>
    <property type="molecule type" value="Genomic_DNA"/>
</dbReference>
<sequence length="467" mass="53767">MYEDDPIKQKQWEEFEARYEAGRKKLMEEYEERQRTIARQEQMKERENHGATEPQPNRAKRGREQSPQERTPASVATPRENPRPMDLSSLKITKKPKTSEPVPLEDGASREATIDGPRSPPQSTEANRTLPQWYRELDLKHRLTQKLELRALTTRLSRIPRLIETCQDPQKATPDTFNQLRDELHAIMFFSLDMGDKGHKSWPVSLKKVRMLSETTGLPQIFDANLSETPFPWDIRADARELYNKWAAAKFNTDPLDGIELGRKVSKHNFEKRNADRIKKDYPNREHPQYYGGGNLLNGQWWPTQLCTVRDGAHGAAQGGIFGSSGKGAYSIVLSGGTGYQDRDDGDEIWYSGTDGADFQMTENTKRMIESATGVDENGTITKHPVRVIRSHNLSSVKSFYRPERGLRYDGLYDVLSYQVLDAEKQTHRFHLRRCAGQDPIRYQGPERRPTTEEIQQYEKIRKYIAG</sequence>
<dbReference type="SUPFAM" id="SSF88697">
    <property type="entry name" value="PUA domain-like"/>
    <property type="match status" value="1"/>
</dbReference>
<dbReference type="Proteomes" id="UP000799772">
    <property type="component" value="Unassembled WGS sequence"/>
</dbReference>
<dbReference type="GO" id="GO:0061630">
    <property type="term" value="F:ubiquitin protein ligase activity"/>
    <property type="evidence" value="ECO:0007669"/>
    <property type="project" value="TreeGrafter"/>
</dbReference>
<protein>
    <recommendedName>
        <fullName evidence="4">YDG domain-containing protein</fullName>
    </recommendedName>
</protein>
<dbReference type="GO" id="GO:0005634">
    <property type="term" value="C:nucleus"/>
    <property type="evidence" value="ECO:0007669"/>
    <property type="project" value="UniProtKB-SubCell"/>
</dbReference>
<reference evidence="5" key="1">
    <citation type="journal article" date="2020" name="Stud. Mycol.">
        <title>101 Dothideomycetes genomes: a test case for predicting lifestyles and emergence of pathogens.</title>
        <authorList>
            <person name="Haridas S."/>
            <person name="Albert R."/>
            <person name="Binder M."/>
            <person name="Bloem J."/>
            <person name="Labutti K."/>
            <person name="Salamov A."/>
            <person name="Andreopoulos B."/>
            <person name="Baker S."/>
            <person name="Barry K."/>
            <person name="Bills G."/>
            <person name="Bluhm B."/>
            <person name="Cannon C."/>
            <person name="Castanera R."/>
            <person name="Culley D."/>
            <person name="Daum C."/>
            <person name="Ezra D."/>
            <person name="Gonzalez J."/>
            <person name="Henrissat B."/>
            <person name="Kuo A."/>
            <person name="Liang C."/>
            <person name="Lipzen A."/>
            <person name="Lutzoni F."/>
            <person name="Magnuson J."/>
            <person name="Mondo S."/>
            <person name="Nolan M."/>
            <person name="Ohm R."/>
            <person name="Pangilinan J."/>
            <person name="Park H.-J."/>
            <person name="Ramirez L."/>
            <person name="Alfaro M."/>
            <person name="Sun H."/>
            <person name="Tritt A."/>
            <person name="Yoshinaga Y."/>
            <person name="Zwiers L.-H."/>
            <person name="Turgeon B."/>
            <person name="Goodwin S."/>
            <person name="Spatafora J."/>
            <person name="Crous P."/>
            <person name="Grigoriev I."/>
        </authorList>
    </citation>
    <scope>NUCLEOTIDE SEQUENCE</scope>
    <source>
        <strain evidence="5">CBS 133067</strain>
    </source>
</reference>
<dbReference type="InterPro" id="IPR015947">
    <property type="entry name" value="PUA-like_sf"/>
</dbReference>
<dbReference type="PANTHER" id="PTHR14140:SF27">
    <property type="entry name" value="OS04G0289800 PROTEIN"/>
    <property type="match status" value="1"/>
</dbReference>
<feature type="compositionally biased region" description="Basic and acidic residues" evidence="3">
    <location>
        <begin position="41"/>
        <end position="50"/>
    </location>
</feature>
<evidence type="ECO:0000256" key="2">
    <source>
        <dbReference type="PROSITE-ProRule" id="PRU00358"/>
    </source>
</evidence>
<comment type="subcellular location">
    <subcellularLocation>
        <location evidence="2">Nucleus</location>
    </subcellularLocation>
</comment>
<evidence type="ECO:0000256" key="3">
    <source>
        <dbReference type="SAM" id="MobiDB-lite"/>
    </source>
</evidence>
<evidence type="ECO:0000256" key="1">
    <source>
        <dbReference type="ARBA" id="ARBA00023242"/>
    </source>
</evidence>
<evidence type="ECO:0000313" key="5">
    <source>
        <dbReference type="EMBL" id="KAF2100341.1"/>
    </source>
</evidence>
<dbReference type="Pfam" id="PF02182">
    <property type="entry name" value="SAD_SRA"/>
    <property type="match status" value="1"/>
</dbReference>
<proteinExistence type="predicted"/>
<dbReference type="AlphaFoldDB" id="A0A9P4IEJ0"/>
<dbReference type="PANTHER" id="PTHR14140">
    <property type="entry name" value="E3 UBIQUITIN-PROTEIN LIGASE UHRF-RELATED"/>
    <property type="match status" value="1"/>
</dbReference>
<accession>A0A9P4IEJ0</accession>
<dbReference type="InterPro" id="IPR045134">
    <property type="entry name" value="UHRF1/2-like"/>
</dbReference>
<keyword evidence="6" id="KW-1185">Reference proteome</keyword>
<keyword evidence="1 2" id="KW-0539">Nucleus</keyword>
<evidence type="ECO:0000259" key="4">
    <source>
        <dbReference type="PROSITE" id="PS51015"/>
    </source>
</evidence>
<name>A0A9P4IEJ0_9PEZI</name>
<dbReference type="Gene3D" id="2.30.280.10">
    <property type="entry name" value="SRA-YDG"/>
    <property type="match status" value="1"/>
</dbReference>
<feature type="region of interest" description="Disordered" evidence="3">
    <location>
        <begin position="31"/>
        <end position="126"/>
    </location>
</feature>
<dbReference type="InterPro" id="IPR003105">
    <property type="entry name" value="SRA_YDG"/>
</dbReference>
<evidence type="ECO:0000313" key="6">
    <source>
        <dbReference type="Proteomes" id="UP000799772"/>
    </source>
</evidence>
<dbReference type="GO" id="GO:0044027">
    <property type="term" value="P:negative regulation of gene expression via chromosomal CpG island methylation"/>
    <property type="evidence" value="ECO:0007669"/>
    <property type="project" value="TreeGrafter"/>
</dbReference>
<feature type="domain" description="YDG" evidence="4">
    <location>
        <begin position="291"/>
        <end position="436"/>
    </location>
</feature>
<comment type="caution">
    <text evidence="5">The sequence shown here is derived from an EMBL/GenBank/DDBJ whole genome shotgun (WGS) entry which is preliminary data.</text>
</comment>